<dbReference type="Proteomes" id="UP000193685">
    <property type="component" value="Unassembled WGS sequence"/>
</dbReference>
<name>A0A1Y2F7S6_PROLT</name>
<dbReference type="OrthoDB" id="9984275at2759"/>
<dbReference type="CDD" id="cd15832">
    <property type="entry name" value="SNAP"/>
    <property type="match status" value="1"/>
</dbReference>
<reference evidence="8 9" key="1">
    <citation type="submission" date="2016-07" db="EMBL/GenBank/DDBJ databases">
        <title>Pervasive Adenine N6-methylation of Active Genes in Fungi.</title>
        <authorList>
            <consortium name="DOE Joint Genome Institute"/>
            <person name="Mondo S.J."/>
            <person name="Dannebaum R.O."/>
            <person name="Kuo R.C."/>
            <person name="Labutti K."/>
            <person name="Haridas S."/>
            <person name="Kuo A."/>
            <person name="Salamov A."/>
            <person name="Ahrendt S.R."/>
            <person name="Lipzen A."/>
            <person name="Sullivan W."/>
            <person name="Andreopoulos W.B."/>
            <person name="Clum A."/>
            <person name="Lindquist E."/>
            <person name="Daum C."/>
            <person name="Ramamoorthy G.K."/>
            <person name="Gryganskyi A."/>
            <person name="Culley D."/>
            <person name="Magnuson J.K."/>
            <person name="James T.Y."/>
            <person name="O'Malley M.A."/>
            <person name="Stajich J.E."/>
            <person name="Spatafora J.W."/>
            <person name="Visel A."/>
            <person name="Grigoriev I.V."/>
        </authorList>
    </citation>
    <scope>NUCLEOTIDE SEQUENCE [LARGE SCALE GENOMIC DNA]</scope>
    <source>
        <strain evidence="8 9">12-1054</strain>
    </source>
</reference>
<comment type="similarity">
    <text evidence="2 7">Belongs to the SNAP family.</text>
</comment>
<dbReference type="GO" id="GO:0019905">
    <property type="term" value="F:syntaxin binding"/>
    <property type="evidence" value="ECO:0007669"/>
    <property type="project" value="TreeGrafter"/>
</dbReference>
<evidence type="ECO:0000256" key="1">
    <source>
        <dbReference type="ARBA" id="ARBA00004170"/>
    </source>
</evidence>
<dbReference type="PANTHER" id="PTHR13768">
    <property type="entry name" value="SOLUBLE NSF ATTACHMENT PROTEIN SNAP"/>
    <property type="match status" value="1"/>
</dbReference>
<dbReference type="SUPFAM" id="SSF48452">
    <property type="entry name" value="TPR-like"/>
    <property type="match status" value="1"/>
</dbReference>
<sequence>MSEADQLLAKANKKANSSGGLGWFSGGSTSKYEEAAELYQEAANQFRLAKRLRDAGAAFEKAAEMQLKTDEADNAANTYVEASKCYKKEDPSKCIQVLESAIERFTRRGNFRRAATYRQQVGEIYELELVDAPKAMEAYEQAGEWLANDNAESQANKMFLKVAEIAALEGDYNRATDRFEAVATHSVTNSLTKWSVKDYYLRAGICHLCKNDSVAIKRAIEQYAAQDMTFASTREFQLLNELAGDVEAGDADEFSNHVFVFDQVSKLDKWKTTLLLRIKNQMNEEPDLT</sequence>
<dbReference type="PANTHER" id="PTHR13768:SF8">
    <property type="entry name" value="ALPHA-SOLUBLE NSF ATTACHMENT PROTEIN"/>
    <property type="match status" value="1"/>
</dbReference>
<evidence type="ECO:0000256" key="6">
    <source>
        <dbReference type="ARBA" id="ARBA00023136"/>
    </source>
</evidence>
<evidence type="ECO:0000256" key="5">
    <source>
        <dbReference type="ARBA" id="ARBA00022927"/>
    </source>
</evidence>
<evidence type="ECO:0000256" key="2">
    <source>
        <dbReference type="ARBA" id="ARBA00010050"/>
    </source>
</evidence>
<dbReference type="GO" id="GO:0006886">
    <property type="term" value="P:intracellular protein transport"/>
    <property type="evidence" value="ECO:0007669"/>
    <property type="project" value="UniProtKB-UniRule"/>
</dbReference>
<dbReference type="OMA" id="WSVKEYL"/>
<dbReference type="PRINTS" id="PR00448">
    <property type="entry name" value="NSFATTACHMNT"/>
</dbReference>
<comment type="subcellular location">
    <subcellularLocation>
        <location evidence="1 7">Membrane</location>
        <topology evidence="1 7">Peripheral membrane protein</topology>
    </subcellularLocation>
</comment>
<dbReference type="EMBL" id="MCFI01000014">
    <property type="protein sequence ID" value="ORY79943.1"/>
    <property type="molecule type" value="Genomic_DNA"/>
</dbReference>
<keyword evidence="3 7" id="KW-0813">Transport</keyword>
<gene>
    <name evidence="8" type="ORF">BCR37DRAFT_80239</name>
</gene>
<evidence type="ECO:0000256" key="7">
    <source>
        <dbReference type="RuleBase" id="RU367013"/>
    </source>
</evidence>
<dbReference type="STRING" id="56484.A0A1Y2F7S6"/>
<keyword evidence="4 7" id="KW-0931">ER-Golgi transport</keyword>
<dbReference type="GO" id="GO:0005483">
    <property type="term" value="F:soluble NSF attachment protein activity"/>
    <property type="evidence" value="ECO:0007669"/>
    <property type="project" value="TreeGrafter"/>
</dbReference>
<dbReference type="GO" id="GO:0005774">
    <property type="term" value="C:vacuolar membrane"/>
    <property type="evidence" value="ECO:0007669"/>
    <property type="project" value="TreeGrafter"/>
</dbReference>
<dbReference type="RefSeq" id="XP_040724077.1">
    <property type="nucleotide sequence ID" value="XM_040872491.1"/>
</dbReference>
<keyword evidence="5 7" id="KW-0653">Protein transport</keyword>
<dbReference type="Gene3D" id="1.25.40.10">
    <property type="entry name" value="Tetratricopeptide repeat domain"/>
    <property type="match status" value="1"/>
</dbReference>
<evidence type="ECO:0000313" key="9">
    <source>
        <dbReference type="Proteomes" id="UP000193685"/>
    </source>
</evidence>
<evidence type="ECO:0000256" key="4">
    <source>
        <dbReference type="ARBA" id="ARBA00022892"/>
    </source>
</evidence>
<comment type="caution">
    <text evidence="8">The sequence shown here is derived from an EMBL/GenBank/DDBJ whole genome shotgun (WGS) entry which is preliminary data.</text>
</comment>
<organism evidence="8 9">
    <name type="scientific">Protomyces lactucae-debilis</name>
    <dbReference type="NCBI Taxonomy" id="2754530"/>
    <lineage>
        <taxon>Eukaryota</taxon>
        <taxon>Fungi</taxon>
        <taxon>Dikarya</taxon>
        <taxon>Ascomycota</taxon>
        <taxon>Taphrinomycotina</taxon>
        <taxon>Taphrinomycetes</taxon>
        <taxon>Taphrinales</taxon>
        <taxon>Protomycetaceae</taxon>
        <taxon>Protomyces</taxon>
    </lineage>
</organism>
<dbReference type="AlphaFoldDB" id="A0A1Y2F7S6"/>
<dbReference type="GO" id="GO:0031201">
    <property type="term" value="C:SNARE complex"/>
    <property type="evidence" value="ECO:0007669"/>
    <property type="project" value="TreeGrafter"/>
</dbReference>
<comment type="function">
    <text evidence="7">Required for vesicular transport between the endoplasmic reticulum and the Golgi apparatus.</text>
</comment>
<accession>A0A1Y2F7S6</accession>
<dbReference type="GO" id="GO:0035494">
    <property type="term" value="P:SNARE complex disassembly"/>
    <property type="evidence" value="ECO:0007669"/>
    <property type="project" value="TreeGrafter"/>
</dbReference>
<keyword evidence="6 7" id="KW-0472">Membrane</keyword>
<dbReference type="Pfam" id="PF14938">
    <property type="entry name" value="SNAP"/>
    <property type="match status" value="1"/>
</dbReference>
<keyword evidence="9" id="KW-1185">Reference proteome</keyword>
<evidence type="ECO:0000313" key="8">
    <source>
        <dbReference type="EMBL" id="ORY79943.1"/>
    </source>
</evidence>
<dbReference type="FunFam" id="1.25.40.10:FF:000049">
    <property type="entry name" value="Alpha-soluble NSF attachment protein-like"/>
    <property type="match status" value="1"/>
</dbReference>
<proteinExistence type="inferred from homology"/>
<dbReference type="InterPro" id="IPR011990">
    <property type="entry name" value="TPR-like_helical_dom_sf"/>
</dbReference>
<dbReference type="GeneID" id="63789090"/>
<protein>
    <submittedName>
        <fullName evidence="8">Soluble NSF attachment protein</fullName>
    </submittedName>
</protein>
<evidence type="ECO:0000256" key="3">
    <source>
        <dbReference type="ARBA" id="ARBA00022448"/>
    </source>
</evidence>
<dbReference type="InterPro" id="IPR000744">
    <property type="entry name" value="NSF_attach"/>
</dbReference>